<feature type="compositionally biased region" description="Low complexity" evidence="2">
    <location>
        <begin position="1534"/>
        <end position="1547"/>
    </location>
</feature>
<dbReference type="SMART" id="SM00222">
    <property type="entry name" value="Sec7"/>
    <property type="match status" value="1"/>
</dbReference>
<dbReference type="Pfam" id="PF01369">
    <property type="entry name" value="Sec7"/>
    <property type="match status" value="1"/>
</dbReference>
<feature type="region of interest" description="Disordered" evidence="2">
    <location>
        <begin position="111"/>
        <end position="131"/>
    </location>
</feature>
<feature type="compositionally biased region" description="Basic and acidic residues" evidence="2">
    <location>
        <begin position="154"/>
        <end position="164"/>
    </location>
</feature>
<dbReference type="Gene3D" id="2.30.29.30">
    <property type="entry name" value="Pleckstrin-homology domain (PH domain)/Phosphotyrosine-binding domain (PTB)"/>
    <property type="match status" value="1"/>
</dbReference>
<feature type="compositionally biased region" description="Basic and acidic residues" evidence="2">
    <location>
        <begin position="1474"/>
        <end position="1488"/>
    </location>
</feature>
<evidence type="ECO:0000313" key="5">
    <source>
        <dbReference type="EMBL" id="CAK3999217.1"/>
    </source>
</evidence>
<dbReference type="SMART" id="SM00233">
    <property type="entry name" value="PH"/>
    <property type="match status" value="1"/>
</dbReference>
<comment type="caution">
    <text evidence="5">The sequence shown here is derived from an EMBL/GenBank/DDBJ whole genome shotgun (WGS) entry which is preliminary data.</text>
</comment>
<dbReference type="CDD" id="cd00171">
    <property type="entry name" value="Sec7"/>
    <property type="match status" value="1"/>
</dbReference>
<dbReference type="InterPro" id="IPR035999">
    <property type="entry name" value="Sec7_dom_sf"/>
</dbReference>
<feature type="region of interest" description="Disordered" evidence="2">
    <location>
        <begin position="1"/>
        <end position="94"/>
    </location>
</feature>
<dbReference type="EMBL" id="CAVMBE010000021">
    <property type="protein sequence ID" value="CAK3999217.1"/>
    <property type="molecule type" value="Genomic_DNA"/>
</dbReference>
<feature type="compositionally biased region" description="Basic residues" evidence="2">
    <location>
        <begin position="1263"/>
        <end position="1277"/>
    </location>
</feature>
<feature type="coiled-coil region" evidence="1">
    <location>
        <begin position="970"/>
        <end position="997"/>
    </location>
</feature>
<sequence length="1638" mass="180742">MPLLVKRPSVLHLHPDPSQTRPSTRSDPSLKPSDSSSSLQLQPDPARPVSESGPVRSSNHSHSRLSHEIHPDDIADPRTDHDARSRPPKRFNLMKFRNFSESHLAARAKLDEQRMQHARQQDLPPLPAVPADGLLPTIVKTAPTGGMDPVSEPHAQHVEEERNTRPSLFKRAASSRGSMSPQKASRISTDEKRPEKKTALKWRRGKNSGLEDLHRLSAMHIGNNHAPNSAPPSYGDEANSALAVPLSQLSDPRFSESSRSDGSNGSSGDGHIYGSTTTTTHTVSTHTTFFRLPRRNKNRNSLFPLPVKIPPPDAAQRQDQQGPATPRASTQSNTSETQATLTKAQQTPPRLQRRHTSTSPSEQRPHSQSLPSSHAALTKSSSSFAEGTNSFRHSSERSQNSNTSSPLQPPMAFGLRDRSSTQSSLGQSSHEPGTPPAPSASGRNSTSTTGRSSFGGFLTLSRFRQSSDPHSPRHGSPGTNSKANSFAISREALVIPEREEGDTPGKYLERLESAVSRSMIAGILSKSSDPFACAVLRSYTRRFPFFGEPIDMSLRKFLLEAELPKETQQVDRVIQAFADRYHECNPGIFTNSDQAYIIAFSIMMLHTDAFNKNNKRKMTKQDYIKNTSGQGLNDDILACFYDNICYTPFVHYDEDVDINGEKVLAFKTKKSGGKLKSAIPGSEMAKKTTGPVDPYNLLVEQKLDTLRPPIKESIMLDDPYDYRGNQGESDPQYLQRAFTHTGVLQIISARSRPAAYESQFVNGQHNSTGDQQGIVDLKITKAGTLWRKSTRKKKTRSPWQEWGAILTGSQLYLFKNSHWAKGLMHQFLQHQKPGHPRTPVVFKPPLTDFKFDALIKTDNAVALVDHSYARHKHAFTFVRPGGQDEVLLADNEQELNDWLGLINYAAAFRAAGVRIRGMLGGTEEDLRNRDVRRLDSTNSVRSIQTAMGEVTLQNRGLSPQLQRQVMAARRQIMVQKIGEIEQEIADANRQLETMLRNARHLLVLAPIAPKTREDVIHSAARTDAMIKWVRRDIWRLKCHRDVLAMDVRLDGLSASELEKLAQEEIRQQQEADSAKKERPKVLSRLSSTRVAGPRSPPQSPTTNIASPERPSVGSFDTFRGADVFRTPPESLSPIKDEPWRLPPLNLDTDINDQHRPSVASTLLSASPPAGHRGSLTHSSSASSMLQTQRTHSTGPSESGRAKITPTPSINEKDVELLARSTMGPPPQKTSSRGPSIDVPHSSASPESKRKGVRRSLQKTLRDAHHHHPGSMHKHRRNKDSESTVRSAGVDSGEGEEATPRLQRDNPRFILHGKQASVVQFGGDWERMKLRREQYEGQNAVSPAQASKEAEFAAFERRRSDQHELFRAGMMSPAAQEFARRGENSIDEDDDDDDGSMLSEQSFREDVEAAAAYSATEGTTSSRQSENGGVTDGEFFDVSPWEQEDNRRTTVIGPSRPLPSQGEDSATTLRHRRFSSLEKGEDGNVRVVDEDTSEDDDDGQQSPSSKSKNRHNRRTVIGPFDQPYSSPAATRRRASNSSHASIGSASFSGKGKGRENASSSSPASVAAASRRLVGSRGSVSTCSGAPPAVVEEEQEQEQEQEHEGSDKGSRSSVEGENGFVEPISDEVLRAMSDSLGRDT</sequence>
<feature type="compositionally biased region" description="Low complexity" evidence="2">
    <location>
        <begin position="1556"/>
        <end position="1579"/>
    </location>
</feature>
<keyword evidence="6" id="KW-1185">Reference proteome</keyword>
<feature type="compositionally biased region" description="Low complexity" evidence="2">
    <location>
        <begin position="439"/>
        <end position="459"/>
    </location>
</feature>
<dbReference type="GO" id="GO:0005085">
    <property type="term" value="F:guanyl-nucleotide exchange factor activity"/>
    <property type="evidence" value="ECO:0007669"/>
    <property type="project" value="InterPro"/>
</dbReference>
<feature type="compositionally biased region" description="Polar residues" evidence="2">
    <location>
        <begin position="175"/>
        <end position="187"/>
    </location>
</feature>
<dbReference type="CDD" id="cd00821">
    <property type="entry name" value="PH"/>
    <property type="match status" value="1"/>
</dbReference>
<feature type="compositionally biased region" description="Basic and acidic residues" evidence="2">
    <location>
        <begin position="1063"/>
        <end position="1080"/>
    </location>
</feature>
<dbReference type="Gene3D" id="1.10.1000.11">
    <property type="entry name" value="Arf Nucleotide-binding Site Opener,domain 2"/>
    <property type="match status" value="1"/>
</dbReference>
<evidence type="ECO:0000256" key="1">
    <source>
        <dbReference type="SAM" id="Coils"/>
    </source>
</evidence>
<feature type="domain" description="SEC7" evidence="4">
    <location>
        <begin position="472"/>
        <end position="647"/>
    </location>
</feature>
<feature type="region of interest" description="Disordered" evidence="2">
    <location>
        <begin position="1063"/>
        <end position="1307"/>
    </location>
</feature>
<feature type="region of interest" description="Disordered" evidence="2">
    <location>
        <begin position="249"/>
        <end position="486"/>
    </location>
</feature>
<feature type="compositionally biased region" description="Low complexity" evidence="2">
    <location>
        <begin position="260"/>
        <end position="288"/>
    </location>
</feature>
<proteinExistence type="predicted"/>
<feature type="region of interest" description="Disordered" evidence="2">
    <location>
        <begin position="143"/>
        <end position="209"/>
    </location>
</feature>
<reference evidence="5" key="1">
    <citation type="submission" date="2023-11" db="EMBL/GenBank/DDBJ databases">
        <authorList>
            <person name="Alioto T."/>
            <person name="Alioto T."/>
            <person name="Gomez Garrido J."/>
        </authorList>
    </citation>
    <scope>NUCLEOTIDE SEQUENCE</scope>
</reference>
<feature type="compositionally biased region" description="Basic and acidic residues" evidence="2">
    <location>
        <begin position="1598"/>
        <end position="1608"/>
    </location>
</feature>
<dbReference type="InterPro" id="IPR011993">
    <property type="entry name" value="PH-like_dom_sf"/>
</dbReference>
<dbReference type="PROSITE" id="PS50190">
    <property type="entry name" value="SEC7"/>
    <property type="match status" value="1"/>
</dbReference>
<dbReference type="InterPro" id="IPR000904">
    <property type="entry name" value="Sec7_dom"/>
</dbReference>
<evidence type="ECO:0000259" key="4">
    <source>
        <dbReference type="PROSITE" id="PS50190"/>
    </source>
</evidence>
<feature type="compositionally biased region" description="Basic and acidic residues" evidence="2">
    <location>
        <begin position="188"/>
        <end position="198"/>
    </location>
</feature>
<feature type="compositionally biased region" description="Low complexity" evidence="2">
    <location>
        <begin position="314"/>
        <end position="324"/>
    </location>
</feature>
<accession>A0AAI8YY50</accession>
<feature type="compositionally biased region" description="Acidic residues" evidence="2">
    <location>
        <begin position="1384"/>
        <end position="1394"/>
    </location>
</feature>
<keyword evidence="1" id="KW-0175">Coiled coil</keyword>
<feature type="domain" description="PH" evidence="3">
    <location>
        <begin position="778"/>
        <end position="907"/>
    </location>
</feature>
<feature type="compositionally biased region" description="Polar residues" evidence="2">
    <location>
        <begin position="477"/>
        <end position="486"/>
    </location>
</feature>
<dbReference type="SUPFAM" id="SSF50729">
    <property type="entry name" value="PH domain-like"/>
    <property type="match status" value="1"/>
</dbReference>
<evidence type="ECO:0000313" key="6">
    <source>
        <dbReference type="Proteomes" id="UP001296104"/>
    </source>
</evidence>
<feature type="compositionally biased region" description="Polar residues" evidence="2">
    <location>
        <begin position="1415"/>
        <end position="1427"/>
    </location>
</feature>
<organism evidence="5 6">
    <name type="scientific">Lecanosticta acicola</name>
    <dbReference type="NCBI Taxonomy" id="111012"/>
    <lineage>
        <taxon>Eukaryota</taxon>
        <taxon>Fungi</taxon>
        <taxon>Dikarya</taxon>
        <taxon>Ascomycota</taxon>
        <taxon>Pezizomycotina</taxon>
        <taxon>Dothideomycetes</taxon>
        <taxon>Dothideomycetidae</taxon>
        <taxon>Mycosphaerellales</taxon>
        <taxon>Mycosphaerellaceae</taxon>
        <taxon>Lecanosticta</taxon>
    </lineage>
</organism>
<dbReference type="PANTHER" id="PTHR10663">
    <property type="entry name" value="GUANYL-NUCLEOTIDE EXCHANGE FACTOR"/>
    <property type="match status" value="1"/>
</dbReference>
<dbReference type="InterPro" id="IPR001849">
    <property type="entry name" value="PH_domain"/>
</dbReference>
<feature type="compositionally biased region" description="Polar residues" evidence="2">
    <location>
        <begin position="1184"/>
        <end position="1196"/>
    </location>
</feature>
<feature type="compositionally biased region" description="Acidic residues" evidence="2">
    <location>
        <begin position="1489"/>
        <end position="1498"/>
    </location>
</feature>
<feature type="compositionally biased region" description="Low complexity" evidence="2">
    <location>
        <begin position="372"/>
        <end position="383"/>
    </location>
</feature>
<feature type="compositionally biased region" description="Low complexity" evidence="2">
    <location>
        <begin position="420"/>
        <end position="429"/>
    </location>
</feature>
<feature type="region of interest" description="Disordered" evidence="2">
    <location>
        <begin position="1368"/>
        <end position="1638"/>
    </location>
</feature>
<feature type="compositionally biased region" description="Low complexity" evidence="2">
    <location>
        <begin position="26"/>
        <end position="44"/>
    </location>
</feature>
<feature type="compositionally biased region" description="Polar residues" evidence="2">
    <location>
        <begin position="327"/>
        <end position="349"/>
    </location>
</feature>
<dbReference type="Proteomes" id="UP001296104">
    <property type="component" value="Unassembled WGS sequence"/>
</dbReference>
<feature type="compositionally biased region" description="Basic and acidic residues" evidence="2">
    <location>
        <begin position="1297"/>
        <end position="1306"/>
    </location>
</feature>
<dbReference type="GO" id="GO:0032012">
    <property type="term" value="P:regulation of ARF protein signal transduction"/>
    <property type="evidence" value="ECO:0007669"/>
    <property type="project" value="InterPro"/>
</dbReference>
<dbReference type="PANTHER" id="PTHR10663:SF405">
    <property type="entry name" value="ARF GUANINE NUCLEOTIDE EXCHANGE FACTOR SYT1"/>
    <property type="match status" value="1"/>
</dbReference>
<protein>
    <submittedName>
        <fullName evidence="5">Arf guanine nucleotide exchange factor sec74</fullName>
    </submittedName>
</protein>
<name>A0AAI8YY50_9PEZI</name>
<dbReference type="FunFam" id="1.10.1000.11:FF:000002">
    <property type="entry name" value="Cytohesin 1"/>
    <property type="match status" value="1"/>
</dbReference>
<feature type="compositionally biased region" description="Basic and acidic residues" evidence="2">
    <location>
        <begin position="65"/>
        <end position="85"/>
    </location>
</feature>
<feature type="compositionally biased region" description="Polar residues" evidence="2">
    <location>
        <begin position="357"/>
        <end position="371"/>
    </location>
</feature>
<dbReference type="PROSITE" id="PS50003">
    <property type="entry name" value="PH_DOMAIN"/>
    <property type="match status" value="1"/>
</dbReference>
<evidence type="ECO:0000259" key="3">
    <source>
        <dbReference type="PROSITE" id="PS50003"/>
    </source>
</evidence>
<gene>
    <name evidence="5" type="ORF">LECACI_7A004139</name>
</gene>
<dbReference type="InterPro" id="IPR023394">
    <property type="entry name" value="Sec7_C_sf"/>
</dbReference>
<dbReference type="SUPFAM" id="SSF48425">
    <property type="entry name" value="Sec7 domain"/>
    <property type="match status" value="1"/>
</dbReference>
<evidence type="ECO:0000256" key="2">
    <source>
        <dbReference type="SAM" id="MobiDB-lite"/>
    </source>
</evidence>